<dbReference type="EMBL" id="CAJNOB010000028">
    <property type="protein sequence ID" value="CAF0700266.1"/>
    <property type="molecule type" value="Genomic_DNA"/>
</dbReference>
<dbReference type="AlphaFoldDB" id="A0A8J2BPU7"/>
<evidence type="ECO:0000256" key="1">
    <source>
        <dbReference type="SAM" id="MobiDB-lite"/>
    </source>
</evidence>
<keyword evidence="4" id="KW-1185">Reference proteome</keyword>
<feature type="region of interest" description="Disordered" evidence="1">
    <location>
        <begin position="1"/>
        <end position="20"/>
    </location>
</feature>
<dbReference type="Proteomes" id="UP000663859">
    <property type="component" value="Unassembled WGS sequence"/>
</dbReference>
<evidence type="ECO:0000313" key="3">
    <source>
        <dbReference type="EMBL" id="CAF0700266.1"/>
    </source>
</evidence>
<reference evidence="3" key="1">
    <citation type="submission" date="2021-02" db="EMBL/GenBank/DDBJ databases">
        <authorList>
            <person name="Cremers G."/>
            <person name="Picone N."/>
        </authorList>
    </citation>
    <scope>NUCLEOTIDE SEQUENCE</scope>
    <source>
        <strain evidence="3">PQ17</strain>
    </source>
</reference>
<dbReference type="Pfam" id="PF13946">
    <property type="entry name" value="DUF4214"/>
    <property type="match status" value="1"/>
</dbReference>
<feature type="domain" description="DUF4214" evidence="2">
    <location>
        <begin position="121"/>
        <end position="158"/>
    </location>
</feature>
<accession>A0A8J2BPU7</accession>
<dbReference type="InterPro" id="IPR025282">
    <property type="entry name" value="DUF4214"/>
</dbReference>
<organism evidence="3 4">
    <name type="scientific">Candidatus Methylacidithermus pantelleriae</name>
    <dbReference type="NCBI Taxonomy" id="2744239"/>
    <lineage>
        <taxon>Bacteria</taxon>
        <taxon>Pseudomonadati</taxon>
        <taxon>Verrucomicrobiota</taxon>
        <taxon>Methylacidiphilae</taxon>
        <taxon>Methylacidiphilales</taxon>
        <taxon>Methylacidiphilaceae</taxon>
        <taxon>Candidatus Methylacidithermus</taxon>
    </lineage>
</organism>
<gene>
    <name evidence="3" type="ORF">MPNT_340023</name>
</gene>
<evidence type="ECO:0000259" key="2">
    <source>
        <dbReference type="Pfam" id="PF13946"/>
    </source>
</evidence>
<protein>
    <recommendedName>
        <fullName evidence="2">DUF4214 domain-containing protein</fullName>
    </recommendedName>
</protein>
<sequence>MPALKRPGTLAPPSELGAPPGEIRALGDDREPVYGKALGGVAMVSRYPGSLVLGIFLARSERNLPVEGRMRLRIGVGSWMSLSANYGQKAGERLGSLLEAVTIGEGPIESRTHIYPGKSQGGGLSHEEFIRWCYQKILFRGPDEGGRRYYLRKREEGWDR</sequence>
<comment type="caution">
    <text evidence="3">The sequence shown here is derived from an EMBL/GenBank/DDBJ whole genome shotgun (WGS) entry which is preliminary data.</text>
</comment>
<evidence type="ECO:0000313" key="4">
    <source>
        <dbReference type="Proteomes" id="UP000663859"/>
    </source>
</evidence>
<proteinExistence type="predicted"/>
<name>A0A8J2BPU7_9BACT</name>